<sequence>MAIYYNIDYLFFALVDQNYNTTSLGTLFPPIENSVNGGNRI</sequence>
<accession>A0A654CPX9</accession>
<evidence type="ECO:0000313" key="1">
    <source>
        <dbReference type="EMBL" id="VXC94988.1"/>
    </source>
</evidence>
<dbReference type="Proteomes" id="UP000432350">
    <property type="component" value="Unassembled WGS sequence"/>
</dbReference>
<protein>
    <submittedName>
        <fullName evidence="1">Uncharacterized protein</fullName>
    </submittedName>
</protein>
<dbReference type="EMBL" id="CABWMV010000024">
    <property type="protein sequence ID" value="VXC94988.1"/>
    <property type="molecule type" value="Genomic_DNA"/>
</dbReference>
<organism evidence="1 2">
    <name type="scientific">Sphingobacterium multivorum</name>
    <dbReference type="NCBI Taxonomy" id="28454"/>
    <lineage>
        <taxon>Bacteria</taxon>
        <taxon>Pseudomonadati</taxon>
        <taxon>Bacteroidota</taxon>
        <taxon>Sphingobacteriia</taxon>
        <taxon>Sphingobacteriales</taxon>
        <taxon>Sphingobacteriaceae</taxon>
        <taxon>Sphingobacterium</taxon>
    </lineage>
</organism>
<evidence type="ECO:0000313" key="2">
    <source>
        <dbReference type="Proteomes" id="UP000432350"/>
    </source>
</evidence>
<dbReference type="AlphaFoldDB" id="A0A654CPX9"/>
<gene>
    <name evidence="1" type="ORF">SPHINGO8BC_51084</name>
</gene>
<name>A0A654CPX9_SPHMU</name>
<reference evidence="1 2" key="1">
    <citation type="submission" date="2019-10" db="EMBL/GenBank/DDBJ databases">
        <authorList>
            <person name="Karimi E."/>
        </authorList>
    </citation>
    <scope>NUCLEOTIDE SEQUENCE [LARGE SCALE GENOMIC DNA]</scope>
    <source>
        <strain evidence="1">Sphingobacterium sp. 8BC</strain>
    </source>
</reference>
<proteinExistence type="predicted"/>